<dbReference type="AlphaFoldDB" id="A0A0L0T5E9"/>
<protein>
    <submittedName>
        <fullName evidence="1">Uncharacterized protein</fullName>
    </submittedName>
</protein>
<sequence length="173" mass="18674">MADRDLRGRFRAGAPRFTHQRVGKTQDIGPGAYDLVGTEETVGAIRMHAASPRNVAQWLLPKSLHDAGPASYDPVPPAAAAHAAPGTVPITTDSPAVTRYNAARAHTFLAPYSRPSMCAVSLKGPAPPRASSPPAPWYEVRASEIVRRERERCVRLPKEREGDGYGRVDWVGG</sequence>
<reference evidence="2" key="2">
    <citation type="submission" date="2009-11" db="EMBL/GenBank/DDBJ databases">
        <title>The Genome Sequence of Allomyces macrogynus strain ATCC 38327.</title>
        <authorList>
            <consortium name="The Broad Institute Genome Sequencing Platform"/>
            <person name="Russ C."/>
            <person name="Cuomo C."/>
            <person name="Shea T."/>
            <person name="Young S.K."/>
            <person name="Zeng Q."/>
            <person name="Koehrsen M."/>
            <person name="Haas B."/>
            <person name="Borodovsky M."/>
            <person name="Guigo R."/>
            <person name="Alvarado L."/>
            <person name="Berlin A."/>
            <person name="Borenstein D."/>
            <person name="Chen Z."/>
            <person name="Engels R."/>
            <person name="Freedman E."/>
            <person name="Gellesch M."/>
            <person name="Goldberg J."/>
            <person name="Griggs A."/>
            <person name="Gujja S."/>
            <person name="Heiman D."/>
            <person name="Hepburn T."/>
            <person name="Howarth C."/>
            <person name="Jen D."/>
            <person name="Larson L."/>
            <person name="Lewis B."/>
            <person name="Mehta T."/>
            <person name="Park D."/>
            <person name="Pearson M."/>
            <person name="Roberts A."/>
            <person name="Saif S."/>
            <person name="Shenoy N."/>
            <person name="Sisk P."/>
            <person name="Stolte C."/>
            <person name="Sykes S."/>
            <person name="Walk T."/>
            <person name="White J."/>
            <person name="Yandava C."/>
            <person name="Burger G."/>
            <person name="Gray M.W."/>
            <person name="Holland P.W.H."/>
            <person name="King N."/>
            <person name="Lang F.B.F."/>
            <person name="Roger A.J."/>
            <person name="Ruiz-Trillo I."/>
            <person name="Lander E."/>
            <person name="Nusbaum C."/>
        </authorList>
    </citation>
    <scope>NUCLEOTIDE SEQUENCE [LARGE SCALE GENOMIC DNA]</scope>
    <source>
        <strain evidence="2">ATCC 38327</strain>
    </source>
</reference>
<dbReference type="VEuPathDB" id="FungiDB:AMAG_20047"/>
<evidence type="ECO:0000313" key="1">
    <source>
        <dbReference type="EMBL" id="KNE69804.1"/>
    </source>
</evidence>
<keyword evidence="2" id="KW-1185">Reference proteome</keyword>
<reference evidence="1 2" key="1">
    <citation type="submission" date="2009-11" db="EMBL/GenBank/DDBJ databases">
        <title>Annotation of Allomyces macrogynus ATCC 38327.</title>
        <authorList>
            <consortium name="The Broad Institute Genome Sequencing Platform"/>
            <person name="Russ C."/>
            <person name="Cuomo C."/>
            <person name="Burger G."/>
            <person name="Gray M.W."/>
            <person name="Holland P.W.H."/>
            <person name="King N."/>
            <person name="Lang F.B.F."/>
            <person name="Roger A.J."/>
            <person name="Ruiz-Trillo I."/>
            <person name="Young S.K."/>
            <person name="Zeng Q."/>
            <person name="Gargeya S."/>
            <person name="Fitzgerald M."/>
            <person name="Haas B."/>
            <person name="Abouelleil A."/>
            <person name="Alvarado L."/>
            <person name="Arachchi H.M."/>
            <person name="Berlin A."/>
            <person name="Chapman S.B."/>
            <person name="Gearin G."/>
            <person name="Goldberg J."/>
            <person name="Griggs A."/>
            <person name="Gujja S."/>
            <person name="Hansen M."/>
            <person name="Heiman D."/>
            <person name="Howarth C."/>
            <person name="Larimer J."/>
            <person name="Lui A."/>
            <person name="MacDonald P.J.P."/>
            <person name="McCowen C."/>
            <person name="Montmayeur A."/>
            <person name="Murphy C."/>
            <person name="Neiman D."/>
            <person name="Pearson M."/>
            <person name="Priest M."/>
            <person name="Roberts A."/>
            <person name="Saif S."/>
            <person name="Shea T."/>
            <person name="Sisk P."/>
            <person name="Stolte C."/>
            <person name="Sykes S."/>
            <person name="Wortman J."/>
            <person name="Nusbaum C."/>
            <person name="Birren B."/>
        </authorList>
    </citation>
    <scope>NUCLEOTIDE SEQUENCE [LARGE SCALE GENOMIC DNA]</scope>
    <source>
        <strain evidence="1 2">ATCC 38327</strain>
    </source>
</reference>
<evidence type="ECO:0000313" key="2">
    <source>
        <dbReference type="Proteomes" id="UP000054350"/>
    </source>
</evidence>
<accession>A0A0L0T5E9</accession>
<name>A0A0L0T5E9_ALLM3</name>
<dbReference type="EMBL" id="GG745362">
    <property type="protein sequence ID" value="KNE69804.1"/>
    <property type="molecule type" value="Genomic_DNA"/>
</dbReference>
<organism evidence="1 2">
    <name type="scientific">Allomyces macrogynus (strain ATCC 38327)</name>
    <name type="common">Allomyces javanicus var. macrogynus</name>
    <dbReference type="NCBI Taxonomy" id="578462"/>
    <lineage>
        <taxon>Eukaryota</taxon>
        <taxon>Fungi</taxon>
        <taxon>Fungi incertae sedis</taxon>
        <taxon>Blastocladiomycota</taxon>
        <taxon>Blastocladiomycetes</taxon>
        <taxon>Blastocladiales</taxon>
        <taxon>Blastocladiaceae</taxon>
        <taxon>Allomyces</taxon>
    </lineage>
</organism>
<dbReference type="Proteomes" id="UP000054350">
    <property type="component" value="Unassembled WGS sequence"/>
</dbReference>
<proteinExistence type="predicted"/>
<gene>
    <name evidence="1" type="ORF">AMAG_20047</name>
</gene>